<protein>
    <submittedName>
        <fullName evidence="1">Uncharacterized protein</fullName>
    </submittedName>
</protein>
<reference evidence="2" key="1">
    <citation type="journal article" date="2024" name="Proc. Natl. Acad. Sci. U.S.A.">
        <title>Extraordinary preservation of gene collinearity over three hundred million years revealed in homosporous lycophytes.</title>
        <authorList>
            <person name="Li C."/>
            <person name="Wickell D."/>
            <person name="Kuo L.Y."/>
            <person name="Chen X."/>
            <person name="Nie B."/>
            <person name="Liao X."/>
            <person name="Peng D."/>
            <person name="Ji J."/>
            <person name="Jenkins J."/>
            <person name="Williams M."/>
            <person name="Shu S."/>
            <person name="Plott C."/>
            <person name="Barry K."/>
            <person name="Rajasekar S."/>
            <person name="Grimwood J."/>
            <person name="Han X."/>
            <person name="Sun S."/>
            <person name="Hou Z."/>
            <person name="He W."/>
            <person name="Dai G."/>
            <person name="Sun C."/>
            <person name="Schmutz J."/>
            <person name="Leebens-Mack J.H."/>
            <person name="Li F.W."/>
            <person name="Wang L."/>
        </authorList>
    </citation>
    <scope>NUCLEOTIDE SEQUENCE [LARGE SCALE GENOMIC DNA]</scope>
    <source>
        <strain evidence="2">cv. PW_Plant_1</strain>
    </source>
</reference>
<comment type="caution">
    <text evidence="1">The sequence shown here is derived from an EMBL/GenBank/DDBJ whole genome shotgun (WGS) entry which is preliminary data.</text>
</comment>
<evidence type="ECO:0000313" key="2">
    <source>
        <dbReference type="Proteomes" id="UP001162992"/>
    </source>
</evidence>
<dbReference type="EMBL" id="CM055108">
    <property type="protein sequence ID" value="KAJ7526078.1"/>
    <property type="molecule type" value="Genomic_DNA"/>
</dbReference>
<keyword evidence="2" id="KW-1185">Reference proteome</keyword>
<name>A0ACC2B8E4_DIPCM</name>
<evidence type="ECO:0000313" key="1">
    <source>
        <dbReference type="EMBL" id="KAJ7526078.1"/>
    </source>
</evidence>
<dbReference type="Proteomes" id="UP001162992">
    <property type="component" value="Chromosome 17"/>
</dbReference>
<organism evidence="1 2">
    <name type="scientific">Diphasiastrum complanatum</name>
    <name type="common">Issler's clubmoss</name>
    <name type="synonym">Lycopodium complanatum</name>
    <dbReference type="NCBI Taxonomy" id="34168"/>
    <lineage>
        <taxon>Eukaryota</taxon>
        <taxon>Viridiplantae</taxon>
        <taxon>Streptophyta</taxon>
        <taxon>Embryophyta</taxon>
        <taxon>Tracheophyta</taxon>
        <taxon>Lycopodiopsida</taxon>
        <taxon>Lycopodiales</taxon>
        <taxon>Lycopodiaceae</taxon>
        <taxon>Lycopodioideae</taxon>
        <taxon>Diphasiastrum</taxon>
    </lineage>
</organism>
<sequence>MYSLTSSMTVSDRPSVVSSSKEMNGDAANFSVVGKKPKVVFVLGGPGSGKGTQCAKIVENYGFVHLSAGDLLRAEINSGSENGTMIQNMIKEGKIVPAEVTVGLLQKAMSESKVQKFLIDGFPRNEENRVIFERVTKIDPEFILFFHCTEQEMEKRLLSRNQGRVDDNIDTIRKRFKVFVDSSLPVIEYYEIRGKVRKVDAARPIDEVFDSIKPLFMPFVQDDLLTLSENLLHAIDNGDYTTYKRLCDTEVTSFVPEAQGHLVQGLDFQRFYFDLVLETKKLAVACPSVQSIISSPTVSVLSDDVGLVTYTRLQQKLGSPSEGMVVAYNETRLWKRVKSTEGEWEWKNVHLHQSKTPSS</sequence>
<gene>
    <name evidence="1" type="ORF">O6H91_17G080500</name>
</gene>
<accession>A0ACC2B8E4</accession>
<proteinExistence type="predicted"/>